<dbReference type="Proteomes" id="UP000279336">
    <property type="component" value="Unassembled WGS sequence"/>
</dbReference>
<accession>A0A8B3FSX8</accession>
<evidence type="ECO:0000313" key="2">
    <source>
        <dbReference type="EMBL" id="RLP11189.1"/>
    </source>
</evidence>
<feature type="transmembrane region" description="Helical" evidence="1">
    <location>
        <begin position="37"/>
        <end position="56"/>
    </location>
</feature>
<feature type="transmembrane region" description="Helical" evidence="1">
    <location>
        <begin position="351"/>
        <end position="378"/>
    </location>
</feature>
<feature type="transmembrane region" description="Helical" evidence="1">
    <location>
        <begin position="306"/>
        <end position="331"/>
    </location>
</feature>
<gene>
    <name evidence="2" type="ORF">D7U36_04700</name>
</gene>
<name>A0A8B3FSX8_9ACTN</name>
<keyword evidence="1" id="KW-0472">Membrane</keyword>
<comment type="caution">
    <text evidence="2">The sequence shown here is derived from an EMBL/GenBank/DDBJ whole genome shotgun (WGS) entry which is preliminary data.</text>
</comment>
<feature type="transmembrane region" description="Helical" evidence="1">
    <location>
        <begin position="201"/>
        <end position="220"/>
    </location>
</feature>
<protein>
    <submittedName>
        <fullName evidence="2">Multidrug ABC transporter permease</fullName>
    </submittedName>
</protein>
<feature type="transmembrane region" description="Helical" evidence="1">
    <location>
        <begin position="469"/>
        <end position="488"/>
    </location>
</feature>
<evidence type="ECO:0000256" key="1">
    <source>
        <dbReference type="SAM" id="Phobius"/>
    </source>
</evidence>
<feature type="transmembrane region" description="Helical" evidence="1">
    <location>
        <begin position="250"/>
        <end position="270"/>
    </location>
</feature>
<feature type="transmembrane region" description="Helical" evidence="1">
    <location>
        <begin position="168"/>
        <end position="189"/>
    </location>
</feature>
<dbReference type="AlphaFoldDB" id="A0A8B3FSX8"/>
<evidence type="ECO:0000313" key="3">
    <source>
        <dbReference type="Proteomes" id="UP000279336"/>
    </source>
</evidence>
<keyword evidence="1" id="KW-0812">Transmembrane</keyword>
<feature type="transmembrane region" description="Helical" evidence="1">
    <location>
        <begin position="508"/>
        <end position="534"/>
    </location>
</feature>
<keyword evidence="1" id="KW-1133">Transmembrane helix</keyword>
<feature type="transmembrane region" description="Helical" evidence="1">
    <location>
        <begin position="399"/>
        <end position="419"/>
    </location>
</feature>
<feature type="transmembrane region" description="Helical" evidence="1">
    <location>
        <begin position="139"/>
        <end position="162"/>
    </location>
</feature>
<organism evidence="2 3">
    <name type="scientific">Propionibacterium australiense</name>
    <dbReference type="NCBI Taxonomy" id="119981"/>
    <lineage>
        <taxon>Bacteria</taxon>
        <taxon>Bacillati</taxon>
        <taxon>Actinomycetota</taxon>
        <taxon>Actinomycetes</taxon>
        <taxon>Propionibacteriales</taxon>
        <taxon>Propionibacteriaceae</taxon>
        <taxon>Propionibacterium</taxon>
    </lineage>
</organism>
<feature type="transmembrane region" description="Helical" evidence="1">
    <location>
        <begin position="439"/>
        <end position="462"/>
    </location>
</feature>
<dbReference type="OrthoDB" id="2014935at2"/>
<sequence>MASPPRLGVARPASGRTGVRALLAVTLRQECRSTAPWIVLVSALSASSIAAYRWIFPNPADRAALALTVSSSPALELIFGPVRELMTNDGFNAWRAGMLGALLSGLMAILLVVRTSRADEDSGRAELVAAGVISRRARLLVPVVVTALASVVLGALCFLLTWAFGGQIAPTLVLSASFTASALVFGSLASLTAQLGSEAHTANWLAIGTMGALYVVRGYLDASNAPAWTQWLTPFGWFERTGPAVENDPLPLLAALGLTVAFLTAALVAAGHRDFGLGVVPLRAGRAAAPHLSCWVLPWRLHRGSLAGWFIAFALLGLVMGTLSTSVGSVLADNPVVASLIAAGATSTAELTAVFIATILQLIGIIAAIMGTQVIMGIRAEELDQRLEPLLAGPLHRSRYLAANVLVALVPSGCALLVAGTGIGLVNMADGTGIGFGEALRQAACTIPAVWLLVALATAAVGARPALRMIGWGGIVATFAITLLGPTFDLPEWAMSISPMHHVPNVMAGSVSWGGLTVVSAITLGLLAAGFAGFRCRDVH</sequence>
<feature type="transmembrane region" description="Helical" evidence="1">
    <location>
        <begin position="94"/>
        <end position="113"/>
    </location>
</feature>
<proteinExistence type="predicted"/>
<dbReference type="EMBL" id="RCIW01000006">
    <property type="protein sequence ID" value="RLP11189.1"/>
    <property type="molecule type" value="Genomic_DNA"/>
</dbReference>
<reference evidence="2 3" key="1">
    <citation type="submission" date="2018-10" db="EMBL/GenBank/DDBJ databases">
        <title>Propionibacterium australiense Genome Sequencing and Assembly.</title>
        <authorList>
            <person name="Bernier A.-M."/>
            <person name="Bernard K."/>
        </authorList>
    </citation>
    <scope>NUCLEOTIDE SEQUENCE [LARGE SCALE GENOMIC DNA]</scope>
    <source>
        <strain evidence="2 3">NML98A078</strain>
    </source>
</reference>